<dbReference type="Proteomes" id="UP000051922">
    <property type="component" value="Unassembled WGS sequence"/>
</dbReference>
<dbReference type="InterPro" id="IPR008146">
    <property type="entry name" value="Gln_synth_cat_dom"/>
</dbReference>
<dbReference type="PANTHER" id="PTHR43785:SF2">
    <property type="entry name" value="TYPE-1 GLUTAMINE SYNTHETASE 1"/>
    <property type="match status" value="1"/>
</dbReference>
<dbReference type="InterPro" id="IPR008147">
    <property type="entry name" value="Gln_synt_N"/>
</dbReference>
<gene>
    <name evidence="8" type="ORF">FC50_GL000170</name>
</gene>
<evidence type="ECO:0000256" key="4">
    <source>
        <dbReference type="ARBA" id="ARBA00022840"/>
    </source>
</evidence>
<dbReference type="SMART" id="SM01230">
    <property type="entry name" value="Gln-synt_C"/>
    <property type="match status" value="1"/>
</dbReference>
<feature type="domain" description="GS catalytic" evidence="7">
    <location>
        <begin position="161"/>
        <end position="496"/>
    </location>
</feature>
<dbReference type="EMBL" id="AZFJ01000036">
    <property type="protein sequence ID" value="KRL86970.1"/>
    <property type="molecule type" value="Genomic_DNA"/>
</dbReference>
<evidence type="ECO:0000313" key="9">
    <source>
        <dbReference type="Proteomes" id="UP000051922"/>
    </source>
</evidence>
<name>A0A0R1U661_9LACO</name>
<dbReference type="InterPro" id="IPR014746">
    <property type="entry name" value="Gln_synth/guanido_kin_cat_dom"/>
</dbReference>
<evidence type="ECO:0000313" key="8">
    <source>
        <dbReference type="EMBL" id="KRL86970.1"/>
    </source>
</evidence>
<dbReference type="STRING" id="1423783.FC50_GL000170"/>
<keyword evidence="9" id="KW-1185">Reference proteome</keyword>
<dbReference type="PATRIC" id="fig|1423783.4.peg.178"/>
<reference evidence="8 9" key="1">
    <citation type="journal article" date="2015" name="Genome Announc.">
        <title>Expanding the biotechnology potential of lactobacilli through comparative genomics of 213 strains and associated genera.</title>
        <authorList>
            <person name="Sun Z."/>
            <person name="Harris H.M."/>
            <person name="McCann A."/>
            <person name="Guo C."/>
            <person name="Argimon S."/>
            <person name="Zhang W."/>
            <person name="Yang X."/>
            <person name="Jeffery I.B."/>
            <person name="Cooney J.C."/>
            <person name="Kagawa T.F."/>
            <person name="Liu W."/>
            <person name="Song Y."/>
            <person name="Salvetti E."/>
            <person name="Wrobel A."/>
            <person name="Rasinkangas P."/>
            <person name="Parkhill J."/>
            <person name="Rea M.C."/>
            <person name="O'Sullivan O."/>
            <person name="Ritari J."/>
            <person name="Douillard F.P."/>
            <person name="Paul Ross R."/>
            <person name="Yang R."/>
            <person name="Briner A.E."/>
            <person name="Felis G.E."/>
            <person name="de Vos W.M."/>
            <person name="Barrangou R."/>
            <person name="Klaenhammer T.R."/>
            <person name="Caufield P.W."/>
            <person name="Cui Y."/>
            <person name="Zhang H."/>
            <person name="O'Toole P.W."/>
        </authorList>
    </citation>
    <scope>NUCLEOTIDE SEQUENCE [LARGE SCALE GENOMIC DNA]</scope>
    <source>
        <strain evidence="8 9">DSM 15945</strain>
    </source>
</reference>
<dbReference type="PANTHER" id="PTHR43785">
    <property type="entry name" value="GAMMA-GLUTAMYLPUTRESCINE SYNTHETASE"/>
    <property type="match status" value="1"/>
</dbReference>
<sequence>MQPATRPTDAQFLQLIGVTGSHHDVFTLLLKRFVKFQEAYTMTSTYLPEENRAQNIVNGLREKGIQLVEFIYVDYNGVARGKTVTIDSLSRHIVDGVGLTLVQFAATARDEIVDVPGLTPVGESRLVPDLDSMHILPNHPQVATFMCNHLTQAKEPFAADPRRLLQRVIADAAAEGYVAKATYENEFMLRDSETDAPANDNFCFDTDAMEFAYDFIPEMIDQLKQMGISVDKYYPEAGTGQHELPMRPYGLMQAADNEIWFKREVRAVARKHGMRVTFAPKPDMQTEGNGGHIHLSLWDHAGHNVLADTTDPVGLNQLGYYFVGGILAHIRGLVALTAATVNSYQRLQPGEWSSAYAAYGKDNREAAVRIPSTQWDYAEATANVELKASDATANPYLALAGLLSAGLDGIHHQIMPGAAVDVDPATLTADERADAGIARLPETLDEAITSLNDDQLFTELMGKQMLTGYTAVKRADISHFADYDDNAIGVETAHLY</sequence>
<dbReference type="SUPFAM" id="SSF54368">
    <property type="entry name" value="Glutamine synthetase, N-terminal domain"/>
    <property type="match status" value="1"/>
</dbReference>
<dbReference type="GO" id="GO:0005524">
    <property type="term" value="F:ATP binding"/>
    <property type="evidence" value="ECO:0007669"/>
    <property type="project" value="UniProtKB-KW"/>
</dbReference>
<evidence type="ECO:0000259" key="7">
    <source>
        <dbReference type="PROSITE" id="PS51987"/>
    </source>
</evidence>
<protein>
    <submittedName>
        <fullName evidence="8">Glutamine synthetase</fullName>
    </submittedName>
</protein>
<dbReference type="SUPFAM" id="SSF55931">
    <property type="entry name" value="Glutamine synthetase/guanido kinase"/>
    <property type="match status" value="1"/>
</dbReference>
<comment type="caution">
    <text evidence="8">The sequence shown here is derived from an EMBL/GenBank/DDBJ whole genome shotgun (WGS) entry which is preliminary data.</text>
</comment>
<keyword evidence="2" id="KW-0436">Ligase</keyword>
<dbReference type="Pfam" id="PF16952">
    <property type="entry name" value="Gln-synt_N_2"/>
    <property type="match status" value="1"/>
</dbReference>
<accession>A0A0R1U661</accession>
<keyword evidence="4" id="KW-0067">ATP-binding</keyword>
<proteinExistence type="inferred from homology"/>
<evidence type="ECO:0000256" key="5">
    <source>
        <dbReference type="PROSITE-ProRule" id="PRU01331"/>
    </source>
</evidence>
<evidence type="ECO:0000256" key="1">
    <source>
        <dbReference type="ARBA" id="ARBA00009897"/>
    </source>
</evidence>
<evidence type="ECO:0000256" key="3">
    <source>
        <dbReference type="ARBA" id="ARBA00022741"/>
    </source>
</evidence>
<evidence type="ECO:0000256" key="6">
    <source>
        <dbReference type="RuleBase" id="RU000384"/>
    </source>
</evidence>
<dbReference type="Gene3D" id="3.10.20.70">
    <property type="entry name" value="Glutamine synthetase, N-terminal domain"/>
    <property type="match status" value="1"/>
</dbReference>
<dbReference type="InterPro" id="IPR036651">
    <property type="entry name" value="Gln_synt_N_sf"/>
</dbReference>
<keyword evidence="3" id="KW-0547">Nucleotide-binding</keyword>
<evidence type="ECO:0000256" key="2">
    <source>
        <dbReference type="ARBA" id="ARBA00022598"/>
    </source>
</evidence>
<comment type="similarity">
    <text evidence="1 5 6">Belongs to the glutamine synthetase family.</text>
</comment>
<organism evidence="8 9">
    <name type="scientific">Lacticaseibacillus pantheris DSM 15945 = JCM 12539 = NBRC 106106</name>
    <dbReference type="NCBI Taxonomy" id="1423783"/>
    <lineage>
        <taxon>Bacteria</taxon>
        <taxon>Bacillati</taxon>
        <taxon>Bacillota</taxon>
        <taxon>Bacilli</taxon>
        <taxon>Lactobacillales</taxon>
        <taxon>Lactobacillaceae</taxon>
        <taxon>Lacticaseibacillus</taxon>
    </lineage>
</organism>
<dbReference type="AlphaFoldDB" id="A0A0R1U661"/>
<dbReference type="GO" id="GO:0004356">
    <property type="term" value="F:glutamine synthetase activity"/>
    <property type="evidence" value="ECO:0007669"/>
    <property type="project" value="InterPro"/>
</dbReference>
<dbReference type="Gene3D" id="3.30.590.10">
    <property type="entry name" value="Glutamine synthetase/guanido kinase, catalytic domain"/>
    <property type="match status" value="1"/>
</dbReference>
<dbReference type="PROSITE" id="PS51987">
    <property type="entry name" value="GS_CATALYTIC"/>
    <property type="match status" value="1"/>
</dbReference>
<dbReference type="Pfam" id="PF00120">
    <property type="entry name" value="Gln-synt_C"/>
    <property type="match status" value="1"/>
</dbReference>
<dbReference type="GO" id="GO:0006542">
    <property type="term" value="P:glutamine biosynthetic process"/>
    <property type="evidence" value="ECO:0007669"/>
    <property type="project" value="InterPro"/>
</dbReference>